<name>A0A7K4NMA3_9ARCH</name>
<dbReference type="Gene3D" id="3.40.630.10">
    <property type="entry name" value="Zn peptidases"/>
    <property type="match status" value="1"/>
</dbReference>
<evidence type="ECO:0000313" key="5">
    <source>
        <dbReference type="EMBL" id="NWK01742.1"/>
    </source>
</evidence>
<evidence type="ECO:0000259" key="4">
    <source>
        <dbReference type="Pfam" id="PF07687"/>
    </source>
</evidence>
<dbReference type="InterPro" id="IPR011650">
    <property type="entry name" value="Peptidase_M20_dimer"/>
</dbReference>
<accession>A0A7K4NMA3</accession>
<dbReference type="PANTHER" id="PTHR43270:SF8">
    <property type="entry name" value="DI- AND TRIPEPTIDASE DUG2-RELATED"/>
    <property type="match status" value="1"/>
</dbReference>
<dbReference type="SUPFAM" id="SSF53187">
    <property type="entry name" value="Zn-dependent exopeptidases"/>
    <property type="match status" value="1"/>
</dbReference>
<dbReference type="GO" id="GO:0008233">
    <property type="term" value="F:peptidase activity"/>
    <property type="evidence" value="ECO:0007669"/>
    <property type="project" value="UniProtKB-KW"/>
</dbReference>
<evidence type="ECO:0000313" key="6">
    <source>
        <dbReference type="Proteomes" id="UP000529843"/>
    </source>
</evidence>
<sequence length="453" mass="50709">MSTKKVLQHVDKNMNMLIKDLCVLIRQPSVSAKNQGIKKCASLVKNTLKKSGINAEILSMKDYPPIVYGEVKSKKNPNKTLLFYNHYDVQPVDPVELWDEDPFSGKIKGNKIYGRGSSDDKGELITRIRAVTSFLKVTGDVPCNVKFVIEGEEETGSAHIEEYLKKYRKKFSCDGVIWEFGHVDSKNRPIIDLGMKGLLYVELSLRELDMDAHSSLAVLIKNPAWRLVEALKTLRDSSGKILIKDWYKEVLQLDKSDIEILKSFPFDEKEFKKEYGIGGFLGNKTGLEIKKSLAAEPTCNIAGMVSGYYGEGAKTVLPAEARVKIDFRLVPNMNPSKQIMRLKRHLKTKGFGDIKIKVYHGEAAARTNPKHPFVSDVTAAARKSFGKYLLSVSSAGTGPMHAFAYILKAPAIAVGSTYVFSRIHSPNEFTRIDLLKKATKCMCFILDNFARSN</sequence>
<keyword evidence="1" id="KW-0645">Protease</keyword>
<dbReference type="NCBIfam" id="NF005034">
    <property type="entry name" value="PRK06446.1"/>
    <property type="match status" value="1"/>
</dbReference>
<proteinExistence type="predicted"/>
<keyword evidence="3 5" id="KW-0378">Hydrolase</keyword>
<gene>
    <name evidence="5" type="ORF">HX804_00300</name>
</gene>
<protein>
    <submittedName>
        <fullName evidence="5">M20/M25/M40 family metallo-hydrolase</fullName>
    </submittedName>
</protein>
<dbReference type="Proteomes" id="UP000529843">
    <property type="component" value="Unassembled WGS sequence"/>
</dbReference>
<dbReference type="Gene3D" id="3.30.70.360">
    <property type="match status" value="1"/>
</dbReference>
<evidence type="ECO:0000256" key="3">
    <source>
        <dbReference type="ARBA" id="ARBA00022801"/>
    </source>
</evidence>
<dbReference type="Pfam" id="PF01546">
    <property type="entry name" value="Peptidase_M20"/>
    <property type="match status" value="1"/>
</dbReference>
<keyword evidence="2" id="KW-0479">Metal-binding</keyword>
<dbReference type="Pfam" id="PF07687">
    <property type="entry name" value="M20_dimer"/>
    <property type="match status" value="1"/>
</dbReference>
<dbReference type="PANTHER" id="PTHR43270">
    <property type="entry name" value="BETA-ALA-HIS DIPEPTIDASE"/>
    <property type="match status" value="1"/>
</dbReference>
<dbReference type="EMBL" id="JACAST010000001">
    <property type="protein sequence ID" value="NWK01742.1"/>
    <property type="molecule type" value="Genomic_DNA"/>
</dbReference>
<dbReference type="InterPro" id="IPR002933">
    <property type="entry name" value="Peptidase_M20"/>
</dbReference>
<dbReference type="InterPro" id="IPR051458">
    <property type="entry name" value="Cyt/Met_Dipeptidase"/>
</dbReference>
<reference evidence="5 6" key="1">
    <citation type="journal article" date="2019" name="Environ. Microbiol.">
        <title>Genomics insights into ecotype formation of ammonia-oxidizing archaea in the deep ocean.</title>
        <authorList>
            <person name="Wang Y."/>
            <person name="Huang J.M."/>
            <person name="Cui G.J."/>
            <person name="Nunoura T."/>
            <person name="Takaki Y."/>
            <person name="Li W.L."/>
            <person name="Li J."/>
            <person name="Gao Z.M."/>
            <person name="Takai K."/>
            <person name="Zhang A.Q."/>
            <person name="Stepanauskas R."/>
        </authorList>
    </citation>
    <scope>NUCLEOTIDE SEQUENCE [LARGE SCALE GENOMIC DNA]</scope>
    <source>
        <strain evidence="5 6">N8</strain>
    </source>
</reference>
<dbReference type="GO" id="GO:0046872">
    <property type="term" value="F:metal ion binding"/>
    <property type="evidence" value="ECO:0007669"/>
    <property type="project" value="UniProtKB-KW"/>
</dbReference>
<organism evidence="5 6">
    <name type="scientific">Marine Group I thaumarchaeote</name>
    <dbReference type="NCBI Taxonomy" id="2511932"/>
    <lineage>
        <taxon>Archaea</taxon>
        <taxon>Nitrososphaerota</taxon>
        <taxon>Marine Group I</taxon>
    </lineage>
</organism>
<comment type="caution">
    <text evidence="5">The sequence shown here is derived from an EMBL/GenBank/DDBJ whole genome shotgun (WGS) entry which is preliminary data.</text>
</comment>
<evidence type="ECO:0000256" key="1">
    <source>
        <dbReference type="ARBA" id="ARBA00022670"/>
    </source>
</evidence>
<feature type="domain" description="Peptidase M20 dimerisation" evidence="4">
    <location>
        <begin position="197"/>
        <end position="349"/>
    </location>
</feature>
<evidence type="ECO:0000256" key="2">
    <source>
        <dbReference type="ARBA" id="ARBA00022723"/>
    </source>
</evidence>
<dbReference type="AlphaFoldDB" id="A0A7K4NMA3"/>
<dbReference type="GO" id="GO:0006508">
    <property type="term" value="P:proteolysis"/>
    <property type="evidence" value="ECO:0007669"/>
    <property type="project" value="UniProtKB-KW"/>
</dbReference>